<evidence type="ECO:0000313" key="5">
    <source>
        <dbReference type="Proteomes" id="UP000317778"/>
    </source>
</evidence>
<protein>
    <recommendedName>
        <fullName evidence="6">TonB-dependent receptor-like beta-barrel domain-containing protein</fullName>
    </recommendedName>
</protein>
<accession>A0A532V7Y6</accession>
<comment type="caution">
    <text evidence="4">The sequence shown here is derived from an EMBL/GenBank/DDBJ whole genome shotgun (WGS) entry which is preliminary data.</text>
</comment>
<reference evidence="4 5" key="1">
    <citation type="submission" date="2017-06" db="EMBL/GenBank/DDBJ databases">
        <title>Novel microbial phyla capable of carbon fixation and sulfur reduction in deep-sea sediments.</title>
        <authorList>
            <person name="Huang J."/>
            <person name="Baker B."/>
            <person name="Wang Y."/>
        </authorList>
    </citation>
    <scope>NUCLEOTIDE SEQUENCE [LARGE SCALE GENOMIC DNA]</scope>
    <source>
        <strain evidence="4">B3_TA06</strain>
    </source>
</reference>
<sequence length="397" mass="45991">MQFSDILSDTNRIDDLSLRSMLVRAGETSTFEAGSEVSYTRFIYKTDAEPFATYNIEGRPLYSSLYLSWRYKPLPVFLFQAGGRLSLYYGSYPDTLRDSLTGDVLGVDTLIRRDLQPELRLSAKYFLTADDAFNLSVGNFYQNLAMIMPQGGRIPTNFWIPVFGKYEPQQAIHLIAGYEHLFADGSRARIEPYYKHYPYLLVFNEELDIADATGNIFTPGAGRAWGADFSIEKASGNLTGWISYSLAFSRFISDTLEFYTNFDRRHNLNVLGTYDLGKNWRVNAHLTFASGMPYAGTLGRYRMWYWDTVRQEWRYRWMTIEADRNSLRFPAYHRLDIGASKAWEFRWGTLTVRADIINLYNHKNVMLYYYDLSNEPPVQRSVNMIPFFPSVGVEARF</sequence>
<keyword evidence="2" id="KW-0472">Membrane</keyword>
<evidence type="ECO:0008006" key="6">
    <source>
        <dbReference type="Google" id="ProtNLM"/>
    </source>
</evidence>
<gene>
    <name evidence="4" type="ORF">CEE36_04500</name>
</gene>
<organism evidence="4 5">
    <name type="scientific">candidate division TA06 bacterium B3_TA06</name>
    <dbReference type="NCBI Taxonomy" id="2012487"/>
    <lineage>
        <taxon>Bacteria</taxon>
        <taxon>Bacteria division TA06</taxon>
    </lineage>
</organism>
<name>A0A532V7Y6_UNCT6</name>
<dbReference type="SUPFAM" id="SSF56935">
    <property type="entry name" value="Porins"/>
    <property type="match status" value="1"/>
</dbReference>
<keyword evidence="3" id="KW-0998">Cell outer membrane</keyword>
<dbReference type="InterPro" id="IPR036942">
    <property type="entry name" value="Beta-barrel_TonB_sf"/>
</dbReference>
<dbReference type="Gene3D" id="2.40.170.20">
    <property type="entry name" value="TonB-dependent receptor, beta-barrel domain"/>
    <property type="match status" value="1"/>
</dbReference>
<evidence type="ECO:0000256" key="3">
    <source>
        <dbReference type="ARBA" id="ARBA00023237"/>
    </source>
</evidence>
<evidence type="ECO:0000256" key="2">
    <source>
        <dbReference type="ARBA" id="ARBA00023136"/>
    </source>
</evidence>
<dbReference type="EMBL" id="NJBO01000005">
    <property type="protein sequence ID" value="TKJ43298.1"/>
    <property type="molecule type" value="Genomic_DNA"/>
</dbReference>
<dbReference type="GO" id="GO:0009279">
    <property type="term" value="C:cell outer membrane"/>
    <property type="evidence" value="ECO:0007669"/>
    <property type="project" value="UniProtKB-SubCell"/>
</dbReference>
<dbReference type="AlphaFoldDB" id="A0A532V7Y6"/>
<comment type="subcellular location">
    <subcellularLocation>
        <location evidence="1">Cell outer membrane</location>
    </subcellularLocation>
</comment>
<evidence type="ECO:0000256" key="1">
    <source>
        <dbReference type="ARBA" id="ARBA00004442"/>
    </source>
</evidence>
<dbReference type="Proteomes" id="UP000317778">
    <property type="component" value="Unassembled WGS sequence"/>
</dbReference>
<evidence type="ECO:0000313" key="4">
    <source>
        <dbReference type="EMBL" id="TKJ43298.1"/>
    </source>
</evidence>
<proteinExistence type="predicted"/>